<evidence type="ECO:0000313" key="7">
    <source>
        <dbReference type="Proteomes" id="UP000265955"/>
    </source>
</evidence>
<sequence>MEQNMSKAFQNGVATDAASMNQGDDARALRVLRLIEHLANATQPLTLSQLSTRLDVPKATMMRMLDHLQRHGYVLRTPFEGGGYVPGTAATRLALSALRNNALIRVSRATLGKLVAATGETCNLVVPEGNNVIYVDRVETEEPLRLQLPPGTRAPMHCTASGKLFLSRLSLFEQRSLLTAMPLKKLTPRTITDPASLEAELARIAKCGIGFDHEEFVLGMVAVAVPIQASDGKVVAAVACHAPVARKSIDDLLAYVGLLTDAASVLQPLLAGGQIAEETPPISSG</sequence>
<dbReference type="PROSITE" id="PS51077">
    <property type="entry name" value="HTH_ICLR"/>
    <property type="match status" value="1"/>
</dbReference>
<protein>
    <submittedName>
        <fullName evidence="6">IclR family transcriptional regulator</fullName>
    </submittedName>
</protein>
<evidence type="ECO:0000259" key="5">
    <source>
        <dbReference type="PROSITE" id="PS51078"/>
    </source>
</evidence>
<accession>A0A3A3FK09</accession>
<dbReference type="Proteomes" id="UP000265955">
    <property type="component" value="Unassembled WGS sequence"/>
</dbReference>
<organism evidence="6 7">
    <name type="scientific">Noviherbaspirillum saxi</name>
    <dbReference type="NCBI Taxonomy" id="2320863"/>
    <lineage>
        <taxon>Bacteria</taxon>
        <taxon>Pseudomonadati</taxon>
        <taxon>Pseudomonadota</taxon>
        <taxon>Betaproteobacteria</taxon>
        <taxon>Burkholderiales</taxon>
        <taxon>Oxalobacteraceae</taxon>
        <taxon>Noviherbaspirillum</taxon>
    </lineage>
</organism>
<gene>
    <name evidence="6" type="ORF">D3871_19835</name>
</gene>
<dbReference type="PANTHER" id="PTHR30136:SF24">
    <property type="entry name" value="HTH-TYPE TRANSCRIPTIONAL REPRESSOR ALLR"/>
    <property type="match status" value="1"/>
</dbReference>
<keyword evidence="7" id="KW-1185">Reference proteome</keyword>
<name>A0A3A3FK09_9BURK</name>
<dbReference type="EMBL" id="QYUO01000002">
    <property type="protein sequence ID" value="RJF95637.1"/>
    <property type="molecule type" value="Genomic_DNA"/>
</dbReference>
<evidence type="ECO:0000313" key="6">
    <source>
        <dbReference type="EMBL" id="RJF95637.1"/>
    </source>
</evidence>
<dbReference type="OrthoDB" id="5401369at2"/>
<dbReference type="InterPro" id="IPR036388">
    <property type="entry name" value="WH-like_DNA-bd_sf"/>
</dbReference>
<dbReference type="Gene3D" id="3.30.450.40">
    <property type="match status" value="1"/>
</dbReference>
<comment type="caution">
    <text evidence="6">The sequence shown here is derived from an EMBL/GenBank/DDBJ whole genome shotgun (WGS) entry which is preliminary data.</text>
</comment>
<dbReference type="InterPro" id="IPR029016">
    <property type="entry name" value="GAF-like_dom_sf"/>
</dbReference>
<feature type="domain" description="IclR-ED" evidence="5">
    <location>
        <begin position="89"/>
        <end position="272"/>
    </location>
</feature>
<evidence type="ECO:0000259" key="4">
    <source>
        <dbReference type="PROSITE" id="PS51077"/>
    </source>
</evidence>
<reference evidence="7" key="1">
    <citation type="submission" date="2018-09" db="EMBL/GenBank/DDBJ databases">
        <authorList>
            <person name="Zhu H."/>
        </authorList>
    </citation>
    <scope>NUCLEOTIDE SEQUENCE [LARGE SCALE GENOMIC DNA]</scope>
    <source>
        <strain evidence="7">K1R23-30</strain>
    </source>
</reference>
<dbReference type="AlphaFoldDB" id="A0A3A3FK09"/>
<dbReference type="GO" id="GO:0003677">
    <property type="term" value="F:DNA binding"/>
    <property type="evidence" value="ECO:0007669"/>
    <property type="project" value="UniProtKB-KW"/>
</dbReference>
<dbReference type="GO" id="GO:0003700">
    <property type="term" value="F:DNA-binding transcription factor activity"/>
    <property type="evidence" value="ECO:0007669"/>
    <property type="project" value="TreeGrafter"/>
</dbReference>
<evidence type="ECO:0000256" key="1">
    <source>
        <dbReference type="ARBA" id="ARBA00023015"/>
    </source>
</evidence>
<dbReference type="InterPro" id="IPR036390">
    <property type="entry name" value="WH_DNA-bd_sf"/>
</dbReference>
<dbReference type="InterPro" id="IPR014757">
    <property type="entry name" value="Tscrpt_reg_IclR_C"/>
</dbReference>
<dbReference type="PANTHER" id="PTHR30136">
    <property type="entry name" value="HELIX-TURN-HELIX TRANSCRIPTIONAL REGULATOR, ICLR FAMILY"/>
    <property type="match status" value="1"/>
</dbReference>
<dbReference type="Gene3D" id="1.10.10.10">
    <property type="entry name" value="Winged helix-like DNA-binding domain superfamily/Winged helix DNA-binding domain"/>
    <property type="match status" value="1"/>
</dbReference>
<keyword evidence="1" id="KW-0805">Transcription regulation</keyword>
<proteinExistence type="predicted"/>
<evidence type="ECO:0000256" key="2">
    <source>
        <dbReference type="ARBA" id="ARBA00023125"/>
    </source>
</evidence>
<dbReference type="SMART" id="SM00346">
    <property type="entry name" value="HTH_ICLR"/>
    <property type="match status" value="1"/>
</dbReference>
<keyword evidence="2" id="KW-0238">DNA-binding</keyword>
<feature type="domain" description="HTH iclR-type" evidence="4">
    <location>
        <begin position="25"/>
        <end position="88"/>
    </location>
</feature>
<dbReference type="GO" id="GO:0045892">
    <property type="term" value="P:negative regulation of DNA-templated transcription"/>
    <property type="evidence" value="ECO:0007669"/>
    <property type="project" value="TreeGrafter"/>
</dbReference>
<dbReference type="SUPFAM" id="SSF46785">
    <property type="entry name" value="Winged helix' DNA-binding domain"/>
    <property type="match status" value="1"/>
</dbReference>
<keyword evidence="3" id="KW-0804">Transcription</keyword>
<dbReference type="PROSITE" id="PS51078">
    <property type="entry name" value="ICLR_ED"/>
    <property type="match status" value="1"/>
</dbReference>
<dbReference type="InterPro" id="IPR005471">
    <property type="entry name" value="Tscrpt_reg_IclR_N"/>
</dbReference>
<dbReference type="Pfam" id="PF01614">
    <property type="entry name" value="IclR_C"/>
    <property type="match status" value="1"/>
</dbReference>
<dbReference type="SUPFAM" id="SSF55781">
    <property type="entry name" value="GAF domain-like"/>
    <property type="match status" value="1"/>
</dbReference>
<dbReference type="InterPro" id="IPR050707">
    <property type="entry name" value="HTH_MetabolicPath_Reg"/>
</dbReference>
<evidence type="ECO:0000256" key="3">
    <source>
        <dbReference type="ARBA" id="ARBA00023163"/>
    </source>
</evidence>
<dbReference type="Pfam" id="PF09339">
    <property type="entry name" value="HTH_IclR"/>
    <property type="match status" value="1"/>
</dbReference>